<feature type="region of interest" description="Disordered" evidence="2">
    <location>
        <begin position="785"/>
        <end position="860"/>
    </location>
</feature>
<dbReference type="EMBL" id="VSRR010000920">
    <property type="protein sequence ID" value="MPC20883.1"/>
    <property type="molecule type" value="Genomic_DNA"/>
</dbReference>
<dbReference type="InterPro" id="IPR019451">
    <property type="entry name" value="Rtp1_C1"/>
</dbReference>
<dbReference type="PANTHER" id="PTHR20959:SF1">
    <property type="entry name" value="TRANSPORT AND GOLGI ORGANIZATION PROTEIN 6 HOMOLOG"/>
    <property type="match status" value="1"/>
</dbReference>
<evidence type="ECO:0000259" key="4">
    <source>
        <dbReference type="Pfam" id="PF10363"/>
    </source>
</evidence>
<dbReference type="Pfam" id="PF10363">
    <property type="entry name" value="RTP1_C1"/>
    <property type="match status" value="1"/>
</dbReference>
<feature type="domain" description="RNA polymerase II assembly factor Rtp1 C-terminal" evidence="3">
    <location>
        <begin position="1033"/>
        <end position="1065"/>
    </location>
</feature>
<dbReference type="SUPFAM" id="SSF48371">
    <property type="entry name" value="ARM repeat"/>
    <property type="match status" value="1"/>
</dbReference>
<feature type="domain" description="TANGO6 HEAT repeat" evidence="5">
    <location>
        <begin position="279"/>
        <end position="481"/>
    </location>
</feature>
<evidence type="ECO:0000256" key="2">
    <source>
        <dbReference type="SAM" id="MobiDB-lite"/>
    </source>
</evidence>
<feature type="region of interest" description="Disordered" evidence="2">
    <location>
        <begin position="81"/>
        <end position="103"/>
    </location>
</feature>
<dbReference type="PANTHER" id="PTHR20959">
    <property type="entry name" value="TRANSPORT AND GOLGI ORGANIZATION PROTEIN 6 FAMILY MEMBER"/>
    <property type="match status" value="1"/>
</dbReference>
<evidence type="ECO:0000259" key="5">
    <source>
        <dbReference type="Pfam" id="PF23565"/>
    </source>
</evidence>
<dbReference type="Gene3D" id="1.25.10.10">
    <property type="entry name" value="Leucine-rich Repeat Variant"/>
    <property type="match status" value="1"/>
</dbReference>
<keyword evidence="7" id="KW-1185">Reference proteome</keyword>
<dbReference type="InterPro" id="IPR019414">
    <property type="entry name" value="Rtp1_C2"/>
</dbReference>
<sequence length="1092" mass="119136">MDHRLYQCVEQLATLDVPLARLVSMLSPSQLFHSPDDTKISLQNLINHHHHHHHPRLQCGCLSVSLLHHLARLLEGLEEVPAPTPARGRGGGDPDAPPPPPHLLSLHQTQVVAAAARLALYTAVLAGMDQESARFVKMSLARAKFILGPSLLEVPQGSRHSLLAGTMRLLVPIVKDLPAYGIPDYGSPACISNSNNPITNITPQHDTLGSGIRQSCFPEMLSALLCLCFCPSSTTHHPQDTAFFRAQLEALTAATDPSVTLTHLLLLMGLAQVVVGAGLALCDGQDVRRCQAVAALIAHSRTPDLTSFYASVGPQLAPEVVRVVVLLAGELAERSPSLAAQHLGQPLLQPLTLTTQPLTPPGCREASLTECVARLHTLMIDTAPPTPALARLLQPALCPLLVITTMSVTHLRSPARHLITKYLSHLAKEEVVGTLVSLAGLVQTSASPPVNPDLALVLDAAGGVKVAMRSGPGNALEEDEATASCLSGILEDLGQPGTVLAFYRKLVEFFDFKETQEPGTAPSLVTEADRVAGQFERVRRVAMCVTLLSCLAESEKLTGDLFQDLSAAGPVVDGLLRAGCQDCVDEGLKDIQVSLAANVLILVTCYVSDRSLRKDMTSGDWAGLRALLPALEMTEECLQDEGVCLMASQLRHMVATHGVFKADVMAGTQTQGRAGKANSATRHSKEVKGTQDRHDKGTEVTGEVKTENAATLTEERAKDSNMSKLREVDMKTKKMYKGDEESERTLVRREEEVKAVIKQDISEVKEEQKEEEIKEEMSEVIRIKEEAVERRQEGSNTKKEGREEEANANTKQDDKTKRREKVDDGETKNKKTENTTAEKNKNTTTTTIKQEESEENEEDKIITEKQKKEENTFESAMEDLMSPLLPIRGHGILALARLVEERDSTALQHGTQLLALFQRHLREDDSYLYLMAARGLAALCDVMPEKAVVVVTQEFSVGRRSAEDRAKLAESLSRAAQEMDVTFLCCVLLQVFSVLKLAVASDESVEVRRAAVLVVTMLLQGLGGSAIKVLSDVLRDLYRTLRFLEANDSDQVVRIHSQLAIQEVDSIMRRFFMPSSGLSKRIFVLDAPPPAL</sequence>
<evidence type="ECO:0000313" key="6">
    <source>
        <dbReference type="EMBL" id="MPC20883.1"/>
    </source>
</evidence>
<dbReference type="Proteomes" id="UP000324222">
    <property type="component" value="Unassembled WGS sequence"/>
</dbReference>
<organism evidence="6 7">
    <name type="scientific">Portunus trituberculatus</name>
    <name type="common">Swimming crab</name>
    <name type="synonym">Neptunus trituberculatus</name>
    <dbReference type="NCBI Taxonomy" id="210409"/>
    <lineage>
        <taxon>Eukaryota</taxon>
        <taxon>Metazoa</taxon>
        <taxon>Ecdysozoa</taxon>
        <taxon>Arthropoda</taxon>
        <taxon>Crustacea</taxon>
        <taxon>Multicrustacea</taxon>
        <taxon>Malacostraca</taxon>
        <taxon>Eumalacostraca</taxon>
        <taxon>Eucarida</taxon>
        <taxon>Decapoda</taxon>
        <taxon>Pleocyemata</taxon>
        <taxon>Brachyura</taxon>
        <taxon>Eubrachyura</taxon>
        <taxon>Portunoidea</taxon>
        <taxon>Portunidae</taxon>
        <taxon>Portuninae</taxon>
        <taxon>Portunus</taxon>
    </lineage>
</organism>
<reference evidence="6 7" key="1">
    <citation type="submission" date="2019-05" db="EMBL/GenBank/DDBJ databases">
        <title>Another draft genome of Portunus trituberculatus and its Hox gene families provides insights of decapod evolution.</title>
        <authorList>
            <person name="Jeong J.-H."/>
            <person name="Song I."/>
            <person name="Kim S."/>
            <person name="Choi T."/>
            <person name="Kim D."/>
            <person name="Ryu S."/>
            <person name="Kim W."/>
        </authorList>
    </citation>
    <scope>NUCLEOTIDE SEQUENCE [LARGE SCALE GENOMIC DNA]</scope>
    <source>
        <tissue evidence="6">Muscle</tissue>
    </source>
</reference>
<feature type="compositionally biased region" description="Basic and acidic residues" evidence="2">
    <location>
        <begin position="683"/>
        <end position="705"/>
    </location>
</feature>
<dbReference type="OrthoDB" id="6349510at2759"/>
<feature type="compositionally biased region" description="Basic and acidic residues" evidence="2">
    <location>
        <begin position="785"/>
        <end position="841"/>
    </location>
</feature>
<evidence type="ECO:0000256" key="1">
    <source>
        <dbReference type="ARBA" id="ARBA00005724"/>
    </source>
</evidence>
<evidence type="ECO:0000259" key="3">
    <source>
        <dbReference type="Pfam" id="PF10304"/>
    </source>
</evidence>
<dbReference type="InterPro" id="IPR039600">
    <property type="entry name" value="TANGO6/Rtp1"/>
</dbReference>
<dbReference type="InterPro" id="IPR011989">
    <property type="entry name" value="ARM-like"/>
</dbReference>
<evidence type="ECO:0000313" key="7">
    <source>
        <dbReference type="Proteomes" id="UP000324222"/>
    </source>
</evidence>
<dbReference type="AlphaFoldDB" id="A0A5B7DIG3"/>
<accession>A0A5B7DIG3</accession>
<feature type="region of interest" description="Disordered" evidence="2">
    <location>
        <begin position="670"/>
        <end position="705"/>
    </location>
</feature>
<feature type="domain" description="RNA polymerase II assembly factor Rtp1 C-terminal" evidence="4">
    <location>
        <begin position="873"/>
        <end position="979"/>
    </location>
</feature>
<dbReference type="GO" id="GO:0009306">
    <property type="term" value="P:protein secretion"/>
    <property type="evidence" value="ECO:0007669"/>
    <property type="project" value="TreeGrafter"/>
</dbReference>
<dbReference type="Pfam" id="PF23565">
    <property type="entry name" value="ARM_TANGO6"/>
    <property type="match status" value="1"/>
</dbReference>
<gene>
    <name evidence="6" type="primary">TANGO6</name>
    <name evidence="6" type="ORF">E2C01_013845</name>
</gene>
<comment type="caution">
    <text evidence="6">The sequence shown here is derived from an EMBL/GenBank/DDBJ whole genome shotgun (WGS) entry which is preliminary data.</text>
</comment>
<proteinExistence type="inferred from homology"/>
<dbReference type="InterPro" id="IPR057407">
    <property type="entry name" value="HEAT_TANGO6"/>
</dbReference>
<name>A0A5B7DIG3_PORTR</name>
<dbReference type="InterPro" id="IPR016024">
    <property type="entry name" value="ARM-type_fold"/>
</dbReference>
<comment type="similarity">
    <text evidence="1">Belongs to the Tango6 family.</text>
</comment>
<protein>
    <submittedName>
        <fullName evidence="6">Transport and Golgi organization protein 6</fullName>
    </submittedName>
</protein>
<dbReference type="Pfam" id="PF10304">
    <property type="entry name" value="RTP1_C2"/>
    <property type="match status" value="1"/>
</dbReference>